<feature type="compositionally biased region" description="Polar residues" evidence="7">
    <location>
        <begin position="86"/>
        <end position="97"/>
    </location>
</feature>
<dbReference type="GO" id="GO:0006629">
    <property type="term" value="P:lipid metabolic process"/>
    <property type="evidence" value="ECO:0007669"/>
    <property type="project" value="UniProtKB-KW"/>
</dbReference>
<dbReference type="InterPro" id="IPR000300">
    <property type="entry name" value="IPPc"/>
</dbReference>
<proteinExistence type="predicted"/>
<dbReference type="InterPro" id="IPR053321">
    <property type="entry name" value="IPP-5-Phosphatase_Type_IV"/>
</dbReference>
<evidence type="ECO:0000256" key="3">
    <source>
        <dbReference type="ARBA" id="ARBA00022801"/>
    </source>
</evidence>
<dbReference type="Proteomes" id="UP001558652">
    <property type="component" value="Unassembled WGS sequence"/>
</dbReference>
<keyword evidence="5" id="KW-0966">Cell projection</keyword>
<name>A0ABD0XZ51_9HEMI</name>
<dbReference type="PANTHER" id="PTHR47039:SF1">
    <property type="entry name" value="INOSITOL POLYPHOSPHATE 5-PHOSPHATASE E"/>
    <property type="match status" value="1"/>
</dbReference>
<feature type="domain" description="Inositol polyphosphate-related phosphatase" evidence="9">
    <location>
        <begin position="172"/>
        <end position="476"/>
    </location>
</feature>
<dbReference type="GO" id="GO:0005929">
    <property type="term" value="C:cilium"/>
    <property type="evidence" value="ECO:0007669"/>
    <property type="project" value="UniProtKB-SubCell"/>
</dbReference>
<dbReference type="Pfam" id="PF22669">
    <property type="entry name" value="Exo_endo_phos2"/>
    <property type="match status" value="1"/>
</dbReference>
<evidence type="ECO:0000313" key="10">
    <source>
        <dbReference type="EMBL" id="KAL1115935.1"/>
    </source>
</evidence>
<feature type="region of interest" description="Disordered" evidence="7">
    <location>
        <begin position="1"/>
        <end position="69"/>
    </location>
</feature>
<dbReference type="AlphaFoldDB" id="A0ABD0XZ51"/>
<dbReference type="EC" id="3.1.3.36" evidence="2"/>
<feature type="region of interest" description="Disordered" evidence="7">
    <location>
        <begin position="403"/>
        <end position="423"/>
    </location>
</feature>
<keyword evidence="8" id="KW-1133">Transmembrane helix</keyword>
<feature type="compositionally biased region" description="Polar residues" evidence="7">
    <location>
        <begin position="1"/>
        <end position="17"/>
    </location>
</feature>
<dbReference type="SMART" id="SM00128">
    <property type="entry name" value="IPPc"/>
    <property type="match status" value="1"/>
</dbReference>
<dbReference type="FunFam" id="3.60.10.10:FF:000039">
    <property type="entry name" value="72 kDa inositol polyphosphate 5-phosphatase"/>
    <property type="match status" value="1"/>
</dbReference>
<evidence type="ECO:0000256" key="8">
    <source>
        <dbReference type="SAM" id="Phobius"/>
    </source>
</evidence>
<keyword evidence="11" id="KW-1185">Reference proteome</keyword>
<sequence>MANGQLTDTRKPSSVTDLRSPIPTGRKFCSRLHKRSISLSKNTLNDDKSSLTSSGDGSPESVRPPRRRFLLKQRSVDNIVAPSLTGLSPISTRSVPNSSETKKKSSSGKRLESADRNRAPSMDSLARHSLLAAQVLHLIPAHKARERNYLHGRIAANSLLGSIELEKVLPSREVRIYVATWNMNGQAPPQGLNPLLLPDGLEHVPDIVAIGTQESYPERFQWEVTMQETLGPSHVLFHSLAFGTLHLAVFLRRDLIWFCSVAEESSFSVRPGTAFRTKGALGIAFYLFGTSFLFITCHLTAHQDKVKERLNDIRRITKSLELPKVLPLSRHSRDVTDNFDYVFWCGDLNFRICRPRTEVLNWLSQQSFPLDEPHEFTSEDQLTSNLSSGSVLRGFEEAPITFPPTYKYDPGTQNFDSSQKRRTPSYTDRILYKSRRSGPSGQESVQCLEYSSAQTVCTSDHKPVWGLYRSPIRPGIDTVPLAAGLFNREVYLEAIKKRAAAMDQRPDSSTVCSLQ</sequence>
<feature type="region of interest" description="Disordered" evidence="7">
    <location>
        <begin position="86"/>
        <end position="121"/>
    </location>
</feature>
<evidence type="ECO:0000256" key="5">
    <source>
        <dbReference type="ARBA" id="ARBA00023273"/>
    </source>
</evidence>
<feature type="transmembrane region" description="Helical" evidence="8">
    <location>
        <begin position="280"/>
        <end position="301"/>
    </location>
</feature>
<protein>
    <recommendedName>
        <fullName evidence="2">phosphoinositide 5-phosphatase</fullName>
        <ecNumber evidence="2">3.1.3.36</ecNumber>
    </recommendedName>
    <alternativeName>
        <fullName evidence="6">Phosphatidylinositol 4,5-bisphosphate 5-phosphatase</fullName>
    </alternativeName>
</protein>
<reference evidence="10 11" key="1">
    <citation type="submission" date="2024-07" db="EMBL/GenBank/DDBJ databases">
        <title>Chromosome-level genome assembly of the water stick insect Ranatra chinensis (Heteroptera: Nepidae).</title>
        <authorList>
            <person name="Liu X."/>
        </authorList>
    </citation>
    <scope>NUCLEOTIDE SEQUENCE [LARGE SCALE GENOMIC DNA]</scope>
    <source>
        <strain evidence="10">Cailab_2021Rc</strain>
        <tissue evidence="10">Muscle</tissue>
    </source>
</reference>
<gene>
    <name evidence="10" type="ORF">AAG570_005430</name>
</gene>
<keyword evidence="8" id="KW-0812">Transmembrane</keyword>
<keyword evidence="4" id="KW-0443">Lipid metabolism</keyword>
<dbReference type="InterPro" id="IPR036691">
    <property type="entry name" value="Endo/exonu/phosph_ase_sf"/>
</dbReference>
<feature type="compositionally biased region" description="Basic and acidic residues" evidence="7">
    <location>
        <begin position="109"/>
        <end position="118"/>
    </location>
</feature>
<evidence type="ECO:0000256" key="6">
    <source>
        <dbReference type="ARBA" id="ARBA00075837"/>
    </source>
</evidence>
<evidence type="ECO:0000256" key="2">
    <source>
        <dbReference type="ARBA" id="ARBA00013044"/>
    </source>
</evidence>
<dbReference type="GO" id="GO:0004439">
    <property type="term" value="F:phosphatidylinositol-4,5-bisphosphate 5-phosphatase activity"/>
    <property type="evidence" value="ECO:0007669"/>
    <property type="project" value="UniProtKB-EC"/>
</dbReference>
<evidence type="ECO:0000313" key="11">
    <source>
        <dbReference type="Proteomes" id="UP001558652"/>
    </source>
</evidence>
<comment type="subcellular location">
    <subcellularLocation>
        <location evidence="1">Cell projection</location>
        <location evidence="1">Cilium</location>
    </subcellularLocation>
</comment>
<keyword evidence="3" id="KW-0378">Hydrolase</keyword>
<dbReference type="SUPFAM" id="SSF56219">
    <property type="entry name" value="DNase I-like"/>
    <property type="match status" value="1"/>
</dbReference>
<evidence type="ECO:0000256" key="1">
    <source>
        <dbReference type="ARBA" id="ARBA00004138"/>
    </source>
</evidence>
<dbReference type="Gene3D" id="3.60.10.10">
    <property type="entry name" value="Endonuclease/exonuclease/phosphatase"/>
    <property type="match status" value="1"/>
</dbReference>
<accession>A0ABD0XZ51</accession>
<evidence type="ECO:0000259" key="9">
    <source>
        <dbReference type="SMART" id="SM00128"/>
    </source>
</evidence>
<evidence type="ECO:0000256" key="7">
    <source>
        <dbReference type="SAM" id="MobiDB-lite"/>
    </source>
</evidence>
<dbReference type="EMBL" id="JBFDAA010000018">
    <property type="protein sequence ID" value="KAL1115935.1"/>
    <property type="molecule type" value="Genomic_DNA"/>
</dbReference>
<comment type="caution">
    <text evidence="10">The sequence shown here is derived from an EMBL/GenBank/DDBJ whole genome shotgun (WGS) entry which is preliminary data.</text>
</comment>
<keyword evidence="8" id="KW-0472">Membrane</keyword>
<organism evidence="10 11">
    <name type="scientific">Ranatra chinensis</name>
    <dbReference type="NCBI Taxonomy" id="642074"/>
    <lineage>
        <taxon>Eukaryota</taxon>
        <taxon>Metazoa</taxon>
        <taxon>Ecdysozoa</taxon>
        <taxon>Arthropoda</taxon>
        <taxon>Hexapoda</taxon>
        <taxon>Insecta</taxon>
        <taxon>Pterygota</taxon>
        <taxon>Neoptera</taxon>
        <taxon>Paraneoptera</taxon>
        <taxon>Hemiptera</taxon>
        <taxon>Heteroptera</taxon>
        <taxon>Panheteroptera</taxon>
        <taxon>Nepomorpha</taxon>
        <taxon>Nepidae</taxon>
        <taxon>Ranatrinae</taxon>
        <taxon>Ranatra</taxon>
    </lineage>
</organism>
<evidence type="ECO:0000256" key="4">
    <source>
        <dbReference type="ARBA" id="ARBA00023098"/>
    </source>
</evidence>
<dbReference type="PANTHER" id="PTHR47039">
    <property type="entry name" value="INOSITOL POLYPHOSPHATE 5-PHOSPHATASE E"/>
    <property type="match status" value="1"/>
</dbReference>